<dbReference type="InterPro" id="IPR001681">
    <property type="entry name" value="Neurokn_rcpt"/>
</dbReference>
<feature type="domain" description="G-protein coupled receptors family 1 profile" evidence="12">
    <location>
        <begin position="53"/>
        <end position="305"/>
    </location>
</feature>
<evidence type="ECO:0000256" key="4">
    <source>
        <dbReference type="ARBA" id="ARBA00022692"/>
    </source>
</evidence>
<dbReference type="SMART" id="SM01381">
    <property type="entry name" value="7TM_GPCR_Srsx"/>
    <property type="match status" value="1"/>
</dbReference>
<dbReference type="GO" id="GO:0004983">
    <property type="term" value="F:neuropeptide Y receptor activity"/>
    <property type="evidence" value="ECO:0007669"/>
    <property type="project" value="InterPro"/>
</dbReference>
<dbReference type="InterPro" id="IPR017452">
    <property type="entry name" value="GPCR_Rhodpsn_7TM"/>
</dbReference>
<dbReference type="PANTHER" id="PTHR46925">
    <property type="entry name" value="G-PROTEIN COUPLED RECEPTOR TKR-1-RELATED"/>
    <property type="match status" value="1"/>
</dbReference>
<feature type="transmembrane region" description="Helical" evidence="11">
    <location>
        <begin position="193"/>
        <end position="216"/>
    </location>
</feature>
<evidence type="ECO:0000256" key="6">
    <source>
        <dbReference type="ARBA" id="ARBA00023040"/>
    </source>
</evidence>
<dbReference type="AlphaFoldDB" id="A0A2L2BMZ7"/>
<feature type="transmembrane region" description="Helical" evidence="11">
    <location>
        <begin position="151"/>
        <end position="173"/>
    </location>
</feature>
<organism evidence="13">
    <name type="scientific">Asterias rubens</name>
    <name type="common">Common European starfish</name>
    <name type="synonym">Asterias vulgaris</name>
    <dbReference type="NCBI Taxonomy" id="7604"/>
    <lineage>
        <taxon>Eukaryota</taxon>
        <taxon>Metazoa</taxon>
        <taxon>Echinodermata</taxon>
        <taxon>Eleutherozoa</taxon>
        <taxon>Asterozoa</taxon>
        <taxon>Asteroidea</taxon>
        <taxon>Forcipulatacea</taxon>
        <taxon>Forcipulatida</taxon>
        <taxon>Asteriidae</taxon>
        <taxon>Asterias</taxon>
    </lineage>
</organism>
<keyword evidence="5 11" id="KW-1133">Transmembrane helix</keyword>
<keyword evidence="4 10" id="KW-0812">Transmembrane</keyword>
<keyword evidence="8 10" id="KW-0675">Receptor</keyword>
<dbReference type="PROSITE" id="PS50262">
    <property type="entry name" value="G_PROTEIN_RECEP_F1_2"/>
    <property type="match status" value="1"/>
</dbReference>
<dbReference type="PANTHER" id="PTHR46925:SF2">
    <property type="entry name" value="G-PROTEIN COUPLED RECEPTOR TKR-1-RELATED"/>
    <property type="match status" value="1"/>
</dbReference>
<evidence type="ECO:0000256" key="3">
    <source>
        <dbReference type="ARBA" id="ARBA00022475"/>
    </source>
</evidence>
<keyword evidence="6 10" id="KW-0297">G-protein coupled receptor</keyword>
<feature type="transmembrane region" description="Helical" evidence="11">
    <location>
        <begin position="33"/>
        <end position="62"/>
    </location>
</feature>
<evidence type="ECO:0000259" key="12">
    <source>
        <dbReference type="PROSITE" id="PS50262"/>
    </source>
</evidence>
<dbReference type="InterPro" id="IPR000276">
    <property type="entry name" value="GPCR_Rhodpsn"/>
</dbReference>
<reference evidence="13" key="1">
    <citation type="submission" date="2017-12" db="EMBL/GenBank/DDBJ databases">
        <title>Discovery and functional characterisation of a luqin-type neuropeptide signalling system in a deuterostome.</title>
        <authorList>
            <person name="Yanez-Guerra L.A."/>
            <person name="Elphick M.R."/>
            <person name="Delroisse J."/>
        </authorList>
    </citation>
    <scope>NUCLEOTIDE SEQUENCE</scope>
</reference>
<dbReference type="PROSITE" id="PS00237">
    <property type="entry name" value="G_PROTEIN_RECEP_F1_1"/>
    <property type="match status" value="1"/>
</dbReference>
<comment type="subcellular location">
    <subcellularLocation>
        <location evidence="1">Cell membrane</location>
        <topology evidence="1">Multi-pass membrane protein</topology>
    </subcellularLocation>
</comment>
<dbReference type="CDD" id="cd15392">
    <property type="entry name" value="7tmA_PR4-like"/>
    <property type="match status" value="1"/>
</dbReference>
<feature type="transmembrane region" description="Helical" evidence="11">
    <location>
        <begin position="281"/>
        <end position="307"/>
    </location>
</feature>
<keyword evidence="9 10" id="KW-0807">Transducer</keyword>
<dbReference type="RefSeq" id="XP_033644409.1">
    <property type="nucleotide sequence ID" value="XM_033788518.1"/>
</dbReference>
<dbReference type="RefSeq" id="XP_033644410.1">
    <property type="nucleotide sequence ID" value="XM_033788519.1"/>
</dbReference>
<keyword evidence="3" id="KW-1003">Cell membrane</keyword>
<dbReference type="Gene3D" id="1.20.1070.10">
    <property type="entry name" value="Rhodopsin 7-helix transmembrane proteins"/>
    <property type="match status" value="1"/>
</dbReference>
<dbReference type="Pfam" id="PF00001">
    <property type="entry name" value="7tm_1"/>
    <property type="match status" value="1"/>
</dbReference>
<dbReference type="OMA" id="RIGYVIW"/>
<evidence type="ECO:0000256" key="1">
    <source>
        <dbReference type="ARBA" id="ARBA00004651"/>
    </source>
</evidence>
<dbReference type="InterPro" id="IPR000611">
    <property type="entry name" value="NPY_rcpt"/>
</dbReference>
<proteinExistence type="evidence at transcript level"/>
<keyword evidence="7 11" id="KW-0472">Membrane</keyword>
<evidence type="ECO:0000256" key="10">
    <source>
        <dbReference type="RuleBase" id="RU000688"/>
    </source>
</evidence>
<protein>
    <submittedName>
        <fullName evidence="13">Luqin receptor 1</fullName>
    </submittedName>
</protein>
<feature type="transmembrane region" description="Helical" evidence="11">
    <location>
        <begin position="246"/>
        <end position="269"/>
    </location>
</feature>
<evidence type="ECO:0000256" key="9">
    <source>
        <dbReference type="ARBA" id="ARBA00023224"/>
    </source>
</evidence>
<evidence type="ECO:0000256" key="7">
    <source>
        <dbReference type="ARBA" id="ARBA00023136"/>
    </source>
</evidence>
<dbReference type="GO" id="GO:0005886">
    <property type="term" value="C:plasma membrane"/>
    <property type="evidence" value="ECO:0007669"/>
    <property type="project" value="UniProtKB-SubCell"/>
</dbReference>
<dbReference type="PRINTS" id="PR01012">
    <property type="entry name" value="NRPEPTIDEYR"/>
</dbReference>
<evidence type="ECO:0000256" key="8">
    <source>
        <dbReference type="ARBA" id="ARBA00023170"/>
    </source>
</evidence>
<evidence type="ECO:0000313" key="13">
    <source>
        <dbReference type="EMBL" id="AVG23008.1"/>
    </source>
</evidence>
<feature type="transmembrane region" description="Helical" evidence="11">
    <location>
        <begin position="74"/>
        <end position="98"/>
    </location>
</feature>
<accession>A0A2L2BMZ7</accession>
<dbReference type="GO" id="GO:0004995">
    <property type="term" value="F:tachykinin receptor activity"/>
    <property type="evidence" value="ECO:0007669"/>
    <property type="project" value="InterPro"/>
</dbReference>
<sequence>MSGLTISNFSETINSSDSSDYDYPTYEYYEEPVWIQAIFIFLYGTVSVIGIFGNGIVCYIVLGHPRMRTVTNYFIVNLAIGDLLMAAMCVNFTVYATLYNQWPFGELMCKLVSFSQTISVSVSIYTLVAIGVDRYFAIIHPLRPRMGSKETLFVIGVIWVISIALALPAALFTTLESQGGSTFCTDGAWEDSLVYSLICMVLQYFLPLAVLMGAYIRIGKRIWGRRTPGEVEAERDKKMSESKARLVKMFATIVLLFALCYMPIQIYTIMQDSNRSILSFYYIKIVYLCCLLSAMSNCVYNPFIYCWMNIKFRNGFRSVFRFLPCVNYQGDWNGFTGLRRANTAQTQTETMSMGSRNDRGRWWTQDQAKIAKNGRASNSDGETRTSFM</sequence>
<dbReference type="GeneID" id="117304041"/>
<dbReference type="PRINTS" id="PR00237">
    <property type="entry name" value="GPCRRHODOPSN"/>
</dbReference>
<evidence type="ECO:0000256" key="11">
    <source>
        <dbReference type="SAM" id="Phobius"/>
    </source>
</evidence>
<dbReference type="SUPFAM" id="SSF81321">
    <property type="entry name" value="Family A G protein-coupled receptor-like"/>
    <property type="match status" value="1"/>
</dbReference>
<dbReference type="EMBL" id="MG744509">
    <property type="protein sequence ID" value="AVG23008.1"/>
    <property type="molecule type" value="mRNA"/>
</dbReference>
<name>A0A2L2BMZ7_ASTRU</name>
<feature type="transmembrane region" description="Helical" evidence="11">
    <location>
        <begin position="118"/>
        <end position="139"/>
    </location>
</feature>
<evidence type="ECO:0000256" key="5">
    <source>
        <dbReference type="ARBA" id="ARBA00022989"/>
    </source>
</evidence>
<dbReference type="OrthoDB" id="10053194at2759"/>
<dbReference type="FunFam" id="1.20.1070.10:FF:000291">
    <property type="entry name" value="Predicted protein"/>
    <property type="match status" value="1"/>
</dbReference>
<evidence type="ECO:0000256" key="2">
    <source>
        <dbReference type="ARBA" id="ARBA00010663"/>
    </source>
</evidence>
<comment type="similarity">
    <text evidence="2 10">Belongs to the G-protein coupled receptor 1 family.</text>
</comment>